<organism evidence="2 3">
    <name type="scientific">Toxoplasma gondii TgCATBr9</name>
    <dbReference type="NCBI Taxonomy" id="943120"/>
    <lineage>
        <taxon>Eukaryota</taxon>
        <taxon>Sar</taxon>
        <taxon>Alveolata</taxon>
        <taxon>Apicomplexa</taxon>
        <taxon>Conoidasida</taxon>
        <taxon>Coccidia</taxon>
        <taxon>Eucoccidiorida</taxon>
        <taxon>Eimeriorina</taxon>
        <taxon>Sarcocystidae</taxon>
        <taxon>Toxoplasma</taxon>
    </lineage>
</organism>
<dbReference type="Proteomes" id="UP000244488">
    <property type="component" value="Unassembled WGS sequence"/>
</dbReference>
<feature type="region of interest" description="Disordered" evidence="1">
    <location>
        <begin position="690"/>
        <end position="838"/>
    </location>
</feature>
<name>A0A2T6IIJ7_TOXGO</name>
<gene>
    <name evidence="2" type="ORF">TGBR9_278205B</name>
</gene>
<evidence type="ECO:0000313" key="3">
    <source>
        <dbReference type="Proteomes" id="UP000244488"/>
    </source>
</evidence>
<feature type="compositionally biased region" description="Basic and acidic residues" evidence="1">
    <location>
        <begin position="739"/>
        <end position="764"/>
    </location>
</feature>
<feature type="compositionally biased region" description="Polar residues" evidence="1">
    <location>
        <begin position="827"/>
        <end position="836"/>
    </location>
</feature>
<feature type="compositionally biased region" description="Basic and acidic residues" evidence="1">
    <location>
        <begin position="373"/>
        <end position="383"/>
    </location>
</feature>
<protein>
    <submittedName>
        <fullName evidence="2">Uncharacterized protein</fullName>
    </submittedName>
</protein>
<feature type="compositionally biased region" description="Basic and acidic residues" evidence="1">
    <location>
        <begin position="585"/>
        <end position="615"/>
    </location>
</feature>
<evidence type="ECO:0000313" key="2">
    <source>
        <dbReference type="EMBL" id="PUA85158.1"/>
    </source>
</evidence>
<feature type="compositionally biased region" description="Acidic residues" evidence="1">
    <location>
        <begin position="726"/>
        <end position="738"/>
    </location>
</feature>
<reference evidence="2 3" key="1">
    <citation type="journal article" date="2016" name="Nat. Commun.">
        <title>Local admixture of amplified and diversified secreted pathogenesis determinants shapes mosaic Toxoplasma gondii genomes.</title>
        <authorList>
            <person name="Lorenzi H."/>
            <person name="Khan A."/>
            <person name="Behnke M.S."/>
            <person name="Namasivayam S."/>
            <person name="Swapna L.S."/>
            <person name="Hadjithomas M."/>
            <person name="Karamycheva S."/>
            <person name="Pinney D."/>
            <person name="Brunk B.P."/>
            <person name="Ajioka J.W."/>
            <person name="Ajzenberg D."/>
            <person name="Boothroyd J.C."/>
            <person name="Boyle J.P."/>
            <person name="Darde M.L."/>
            <person name="Diaz-Miranda M.A."/>
            <person name="Dubey J.P."/>
            <person name="Fritz H.M."/>
            <person name="Gennari S.M."/>
            <person name="Gregory B.D."/>
            <person name="Kim K."/>
            <person name="Saeij J.P."/>
            <person name="Su C."/>
            <person name="White M.W."/>
            <person name="Zhu X.Q."/>
            <person name="Howe D.K."/>
            <person name="Rosenthal B.M."/>
            <person name="Grigg M.E."/>
            <person name="Parkinson J."/>
            <person name="Liu L."/>
            <person name="Kissinger J.C."/>
            <person name="Roos D.S."/>
            <person name="Sibley L.D."/>
        </authorList>
    </citation>
    <scope>NUCLEOTIDE SEQUENCE [LARGE SCALE GENOMIC DNA]</scope>
    <source>
        <strain evidence="2 3">TgCATBr9</strain>
    </source>
</reference>
<sequence length="879" mass="96828">MQTKVVRSEIKTARKRSTSARKTCQKRARKKVNEGIRNVACSMPGSQQSGACRTRGRLSFICGFSGLGLPSDDSTSSSRILPLFPTEFLASSATSASSALSDALPLLAFSYSSDALSSTRSSSSLSSSSLASSSALSSLLSSTLASSSSSSSSSSFASSAECLSSCSSSSVPSSPPGCAFVSPSAPAFRALERFSVSHSRLPCSSSRLSTSPAVSRRHLSASCLPSAGSRSSESYTISSFAFSSSSATCPQSSDAPSLVLNFNDESSWRGRGTSSLERGEAGTRPLAARLRRRMQSAEERLGAAECMRFLPHPIFFSGTEAGNRRPVQVCEPTEKRLAAQGEGGGAAGGARVGQTDEGVAEALSEAMNGPREGGQRKLSEAEKPNPQLVTVRQRPETENDTETRPVGPETGDAQLHLKGADAVLRDNFRTRKVDQLRAEEMPLCSLVPLMRLTATDEGTTKALTSSDASAALGLLTETIWVESLDARKPGEKNTTQISVYALGLHSLPWTVFLIEKRLRRFLSAVQRSGLLGIVYAPPLCRAHAQSAIHLDFNFAAFLQGEKHKLRRPWDIYFAAEPAGSGEATRQTEAKRKEGRETGKRREEREQKRAEEREQSVESLETAQTKLAGTAEGRRAIEQHGDRDRILEAVNELRDMVWGPRGLLTSARHAVVDLSEDVENIARALCREARKDNKGEIKEEENGDQTKEEDTEEEEKERDETKRDEKEGETEEDELEREAEEDKLKASTRERREIQKDKEQADSRELLNQVEQQKQENLKRRGKKVRRRRKRRRAQDREMNRRNNHSPVRGKEQVEHDLKQGNEDQEQSSRILSGQLQRETEADLVSVLHEEEKMVRVVRESAPQTLCVDVRRTRHPYSSK</sequence>
<feature type="compositionally biased region" description="Basic residues" evidence="1">
    <location>
        <begin position="779"/>
        <end position="793"/>
    </location>
</feature>
<accession>A0A2T6IIJ7</accession>
<feature type="compositionally biased region" description="Basic and acidic residues" evidence="1">
    <location>
        <begin position="393"/>
        <end position="403"/>
    </location>
</feature>
<dbReference type="VEuPathDB" id="ToxoDB:TGBR9_278205B"/>
<proteinExistence type="predicted"/>
<comment type="caution">
    <text evidence="2">The sequence shown here is derived from an EMBL/GenBank/DDBJ whole genome shotgun (WGS) entry which is preliminary data.</text>
</comment>
<dbReference type="EMBL" id="AFHV02002888">
    <property type="protein sequence ID" value="PUA85158.1"/>
    <property type="molecule type" value="Genomic_DNA"/>
</dbReference>
<feature type="compositionally biased region" description="Acidic residues" evidence="1">
    <location>
        <begin position="697"/>
        <end position="716"/>
    </location>
</feature>
<evidence type="ECO:0000256" key="1">
    <source>
        <dbReference type="SAM" id="MobiDB-lite"/>
    </source>
</evidence>
<feature type="compositionally biased region" description="Basic and acidic residues" evidence="1">
    <location>
        <begin position="808"/>
        <end position="821"/>
    </location>
</feature>
<feature type="region of interest" description="Disordered" evidence="1">
    <location>
        <begin position="366"/>
        <end position="413"/>
    </location>
</feature>
<dbReference type="AlphaFoldDB" id="A0A2T6IIJ7"/>
<feature type="region of interest" description="Disordered" evidence="1">
    <location>
        <begin position="580"/>
        <end position="620"/>
    </location>
</feature>